<proteinExistence type="predicted"/>
<comment type="caution">
    <text evidence="1">The sequence shown here is derived from an EMBL/GenBank/DDBJ whole genome shotgun (WGS) entry which is preliminary data.</text>
</comment>
<dbReference type="PANTHER" id="PTHR43212">
    <property type="entry name" value="QUERCETIN 2,3-DIOXYGENASE"/>
    <property type="match status" value="1"/>
</dbReference>
<protein>
    <submittedName>
        <fullName evidence="1">Pirin</fullName>
    </submittedName>
</protein>
<name>A0A432GFC9_9DELT</name>
<reference evidence="1 2" key="1">
    <citation type="submission" date="2018-06" db="EMBL/GenBank/DDBJ databases">
        <title>Combined omics and stable isotope probing to characterize newly discovered Mariana Back-Arc vent microbial communities.</title>
        <authorList>
            <person name="Trembath-Reichert E."/>
            <person name="Huber J.A."/>
        </authorList>
    </citation>
    <scope>NUCLEOTIDE SEQUENCE [LARGE SCALE GENOMIC DNA]</scope>
    <source>
        <strain evidence="1">MAG 58</strain>
    </source>
</reference>
<dbReference type="Gene3D" id="2.60.120.10">
    <property type="entry name" value="Jelly Rolls"/>
    <property type="match status" value="1"/>
</dbReference>
<dbReference type="Proteomes" id="UP000287917">
    <property type="component" value="Unassembled WGS sequence"/>
</dbReference>
<organism evidence="1 2">
    <name type="scientific">SAR324 cluster bacterium</name>
    <dbReference type="NCBI Taxonomy" id="2024889"/>
    <lineage>
        <taxon>Bacteria</taxon>
        <taxon>Deltaproteobacteria</taxon>
        <taxon>SAR324 cluster</taxon>
    </lineage>
</organism>
<dbReference type="AlphaFoldDB" id="A0A432GFC9"/>
<sequence>MLKIRKSEERGHVQFTWLDTRLSFSFGSYYDPSFMGFRNLRVINEDKIAPGRGFPTHG</sequence>
<dbReference type="SUPFAM" id="SSF51182">
    <property type="entry name" value="RmlC-like cupins"/>
    <property type="match status" value="1"/>
</dbReference>
<gene>
    <name evidence="1" type="ORF">DSY96_10305</name>
</gene>
<dbReference type="InterPro" id="IPR014710">
    <property type="entry name" value="RmlC-like_jellyroll"/>
</dbReference>
<accession>A0A432GFC9</accession>
<evidence type="ECO:0000313" key="2">
    <source>
        <dbReference type="Proteomes" id="UP000287917"/>
    </source>
</evidence>
<dbReference type="InterPro" id="IPR011051">
    <property type="entry name" value="RmlC_Cupin_sf"/>
</dbReference>
<dbReference type="PANTHER" id="PTHR43212:SF3">
    <property type="entry name" value="QUERCETIN 2,3-DIOXYGENASE"/>
    <property type="match status" value="1"/>
</dbReference>
<dbReference type="InterPro" id="IPR012093">
    <property type="entry name" value="Pirin"/>
</dbReference>
<dbReference type="EMBL" id="QNZK01000352">
    <property type="protein sequence ID" value="RTZ82195.1"/>
    <property type="molecule type" value="Genomic_DNA"/>
</dbReference>
<feature type="non-terminal residue" evidence="1">
    <location>
        <position position="58"/>
    </location>
</feature>
<evidence type="ECO:0000313" key="1">
    <source>
        <dbReference type="EMBL" id="RTZ82195.1"/>
    </source>
</evidence>